<reference evidence="1 2" key="1">
    <citation type="submission" date="2019-12" db="EMBL/GenBank/DDBJ databases">
        <title>Chromosome-level assembly of the Caenorhabditis remanei genome.</title>
        <authorList>
            <person name="Teterina A.A."/>
            <person name="Willis J.H."/>
            <person name="Phillips P.C."/>
        </authorList>
    </citation>
    <scope>NUCLEOTIDE SEQUENCE [LARGE SCALE GENOMIC DNA]</scope>
    <source>
        <strain evidence="1 2">PX506</strain>
        <tissue evidence="1">Whole organism</tissue>
    </source>
</reference>
<dbReference type="GeneID" id="78773517"/>
<organism evidence="1 2">
    <name type="scientific">Caenorhabditis remanei</name>
    <name type="common">Caenorhabditis vulgaris</name>
    <dbReference type="NCBI Taxonomy" id="31234"/>
    <lineage>
        <taxon>Eukaryota</taxon>
        <taxon>Metazoa</taxon>
        <taxon>Ecdysozoa</taxon>
        <taxon>Nematoda</taxon>
        <taxon>Chromadorea</taxon>
        <taxon>Rhabditida</taxon>
        <taxon>Rhabditina</taxon>
        <taxon>Rhabditomorpha</taxon>
        <taxon>Rhabditoidea</taxon>
        <taxon>Rhabditidae</taxon>
        <taxon>Peloderinae</taxon>
        <taxon>Caenorhabditis</taxon>
    </lineage>
</organism>
<dbReference type="RefSeq" id="XP_053592460.1">
    <property type="nucleotide sequence ID" value="XM_053723815.1"/>
</dbReference>
<dbReference type="EMBL" id="WUAV01000001">
    <property type="protein sequence ID" value="KAF1771277.1"/>
    <property type="molecule type" value="Genomic_DNA"/>
</dbReference>
<evidence type="ECO:0000313" key="1">
    <source>
        <dbReference type="EMBL" id="KAF1771277.1"/>
    </source>
</evidence>
<protein>
    <submittedName>
        <fullName evidence="1">Uncharacterized protein</fullName>
    </submittedName>
</protein>
<dbReference type="AlphaFoldDB" id="A0A6A5HXM3"/>
<accession>A0A6A5HXM3</accession>
<dbReference type="KEGG" id="crq:GCK72_003103"/>
<sequence length="84" mass="9674">MEWMIQGYESFINDKSDNFPEPPAAKKRPNHTVPSVVFSHQDGDPMEHIEDFEPVFIHSDGQFKSVFVETVQGLEALINTQRVR</sequence>
<gene>
    <name evidence="1" type="ORF">GCK72_003103</name>
</gene>
<dbReference type="Proteomes" id="UP000483820">
    <property type="component" value="Chromosome I"/>
</dbReference>
<name>A0A6A5HXM3_CAERE</name>
<dbReference type="CTD" id="78773517"/>
<proteinExistence type="predicted"/>
<comment type="caution">
    <text evidence="1">The sequence shown here is derived from an EMBL/GenBank/DDBJ whole genome shotgun (WGS) entry which is preliminary data.</text>
</comment>
<evidence type="ECO:0000313" key="2">
    <source>
        <dbReference type="Proteomes" id="UP000483820"/>
    </source>
</evidence>